<evidence type="ECO:0000313" key="5">
    <source>
        <dbReference type="EMBL" id="KAF1026924.1"/>
    </source>
</evidence>
<evidence type="ECO:0000313" key="6">
    <source>
        <dbReference type="Proteomes" id="UP000490535"/>
    </source>
</evidence>
<reference evidence="6" key="1">
    <citation type="journal article" date="2020" name="MBio">
        <title>Horizontal gene transfer to a defensive symbiont with a reduced genome amongst a multipartite beetle microbiome.</title>
        <authorList>
            <person name="Waterworth S.C."/>
            <person name="Florez L.V."/>
            <person name="Rees E.R."/>
            <person name="Hertweck C."/>
            <person name="Kaltenpoth M."/>
            <person name="Kwan J.C."/>
        </authorList>
    </citation>
    <scope>NUCLEOTIDE SEQUENCE [LARGE SCALE GENOMIC DNA]</scope>
</reference>
<dbReference type="Pfam" id="PF01420">
    <property type="entry name" value="Methylase_S"/>
    <property type="match status" value="1"/>
</dbReference>
<dbReference type="Gene3D" id="3.90.220.20">
    <property type="entry name" value="DNA methylase specificity domains"/>
    <property type="match status" value="2"/>
</dbReference>
<evidence type="ECO:0000259" key="4">
    <source>
        <dbReference type="Pfam" id="PF01420"/>
    </source>
</evidence>
<name>A0A833PHX6_ACIBZ</name>
<organism evidence="5 6">
    <name type="scientific">Acinetobacter bereziniae</name>
    <name type="common">Acinetobacter genomosp. 10</name>
    <dbReference type="NCBI Taxonomy" id="106648"/>
    <lineage>
        <taxon>Bacteria</taxon>
        <taxon>Pseudomonadati</taxon>
        <taxon>Pseudomonadota</taxon>
        <taxon>Gammaproteobacteria</taxon>
        <taxon>Moraxellales</taxon>
        <taxon>Moraxellaceae</taxon>
        <taxon>Acinetobacter</taxon>
    </lineage>
</organism>
<comment type="caution">
    <text evidence="5">The sequence shown here is derived from an EMBL/GenBank/DDBJ whole genome shotgun (WGS) entry which is preliminary data.</text>
</comment>
<proteinExistence type="inferred from homology"/>
<sequence length="414" mass="47880">MENQKCPEIRFKGFNQTWIEKKLKSVSFKVIEKNLNSLYTETFTNSAQFGVVSQRDFFDKDISNSSSIKGYYVVKENDFIYNPRISNFAPVGPIKRNKLGRIGVVSPLYFVFRVHGLDYQFLETYFESSKWHHFMFLNGDTGARSDRLAIKNSILIEMPIYCPDEKTQKDIGKFFQHLDQSIALHEKKLNQTQNLKKAMLEKMFPTAESNKQPEIRLKGFSGEWEEFQLENLGEFKNGMNMDKDSMGFGNPFVNIQHIFESTEVTKHNLELVNATNKQKKDYNLLKGDVLFVRSSVKLEGVGDTAVLVDDIEGATYSGFLIRFRSNINLSLDYKKVMFSIPLVRKQILANATTSANTNINQESLKKILILLPKYEEQTQIGLFFKQLDETLVLQQQHLQTLKNLKQAFLEKMFV</sequence>
<dbReference type="SUPFAM" id="SSF116734">
    <property type="entry name" value="DNA methylase specificity domain"/>
    <property type="match status" value="2"/>
</dbReference>
<evidence type="ECO:0000256" key="1">
    <source>
        <dbReference type="ARBA" id="ARBA00010923"/>
    </source>
</evidence>
<accession>A0A833PHX6</accession>
<comment type="similarity">
    <text evidence="1">Belongs to the type-I restriction system S methylase family.</text>
</comment>
<dbReference type="PANTHER" id="PTHR30408">
    <property type="entry name" value="TYPE-1 RESTRICTION ENZYME ECOKI SPECIFICITY PROTEIN"/>
    <property type="match status" value="1"/>
</dbReference>
<dbReference type="GO" id="GO:0009307">
    <property type="term" value="P:DNA restriction-modification system"/>
    <property type="evidence" value="ECO:0007669"/>
    <property type="project" value="UniProtKB-KW"/>
</dbReference>
<dbReference type="PANTHER" id="PTHR30408:SF12">
    <property type="entry name" value="TYPE I RESTRICTION ENZYME MJAVIII SPECIFICITY SUBUNIT"/>
    <property type="match status" value="1"/>
</dbReference>
<evidence type="ECO:0000256" key="3">
    <source>
        <dbReference type="ARBA" id="ARBA00023125"/>
    </source>
</evidence>
<dbReference type="EMBL" id="WNDP01000016">
    <property type="protein sequence ID" value="KAF1026924.1"/>
    <property type="molecule type" value="Genomic_DNA"/>
</dbReference>
<dbReference type="CDD" id="cd17517">
    <property type="entry name" value="RMtype1_S_EcoKI_StySPI-TRD2-CR2_like"/>
    <property type="match status" value="1"/>
</dbReference>
<dbReference type="GO" id="GO:0003677">
    <property type="term" value="F:DNA binding"/>
    <property type="evidence" value="ECO:0007669"/>
    <property type="project" value="UniProtKB-KW"/>
</dbReference>
<dbReference type="Proteomes" id="UP000490535">
    <property type="component" value="Unassembled WGS sequence"/>
</dbReference>
<protein>
    <submittedName>
        <fullName evidence="5">Type-1 restriction enzyme EcoKI specificity protein</fullName>
    </submittedName>
</protein>
<keyword evidence="3" id="KW-0238">DNA-binding</keyword>
<keyword evidence="2" id="KW-0680">Restriction system</keyword>
<dbReference type="InterPro" id="IPR052021">
    <property type="entry name" value="Type-I_RS_S_subunit"/>
</dbReference>
<gene>
    <name evidence="5" type="primary">hsdS</name>
    <name evidence="5" type="ORF">GAK29_01008</name>
</gene>
<dbReference type="AlphaFoldDB" id="A0A833PHX6"/>
<dbReference type="InterPro" id="IPR044946">
    <property type="entry name" value="Restrct_endonuc_typeI_TRD_sf"/>
</dbReference>
<evidence type="ECO:0000256" key="2">
    <source>
        <dbReference type="ARBA" id="ARBA00022747"/>
    </source>
</evidence>
<dbReference type="InterPro" id="IPR000055">
    <property type="entry name" value="Restrct_endonuc_typeI_TRD"/>
</dbReference>
<feature type="domain" description="Type I restriction modification DNA specificity" evidence="4">
    <location>
        <begin position="223"/>
        <end position="402"/>
    </location>
</feature>